<proteinExistence type="predicted"/>
<dbReference type="InterPro" id="IPR036909">
    <property type="entry name" value="Cyt_c-like_dom_sf"/>
</dbReference>
<dbReference type="GO" id="GO:0004130">
    <property type="term" value="F:cytochrome-c peroxidase activity"/>
    <property type="evidence" value="ECO:0007669"/>
    <property type="project" value="TreeGrafter"/>
</dbReference>
<dbReference type="Pfam" id="PF03150">
    <property type="entry name" value="CCP_MauG"/>
    <property type="match status" value="1"/>
</dbReference>
<keyword evidence="3 7" id="KW-0479">Metal-binding</keyword>
<dbReference type="InterPro" id="IPR051395">
    <property type="entry name" value="Cytochrome_c_Peroxidase/MauG"/>
</dbReference>
<dbReference type="Proteomes" id="UP000287022">
    <property type="component" value="Unassembled WGS sequence"/>
</dbReference>
<dbReference type="InterPro" id="IPR009056">
    <property type="entry name" value="Cyt_c-like_dom"/>
</dbReference>
<organism evidence="9 10">
    <name type="scientific">Pseudidiomarina sediminum</name>
    <dbReference type="NCBI Taxonomy" id="431675"/>
    <lineage>
        <taxon>Bacteria</taxon>
        <taxon>Pseudomonadati</taxon>
        <taxon>Pseudomonadota</taxon>
        <taxon>Gammaproteobacteria</taxon>
        <taxon>Alteromonadales</taxon>
        <taxon>Idiomarinaceae</taxon>
        <taxon>Pseudidiomarina</taxon>
    </lineage>
</organism>
<evidence type="ECO:0000313" key="10">
    <source>
        <dbReference type="Proteomes" id="UP000287022"/>
    </source>
</evidence>
<dbReference type="PROSITE" id="PS51007">
    <property type="entry name" value="CYTC"/>
    <property type="match status" value="2"/>
</dbReference>
<dbReference type="GO" id="GO:0009055">
    <property type="term" value="F:electron transfer activity"/>
    <property type="evidence" value="ECO:0007669"/>
    <property type="project" value="InterPro"/>
</dbReference>
<dbReference type="PANTHER" id="PTHR30600:SF10">
    <property type="entry name" value="BLL6722 PROTEIN"/>
    <property type="match status" value="1"/>
</dbReference>
<comment type="caution">
    <text evidence="9">The sequence shown here is derived from an EMBL/GenBank/DDBJ whole genome shotgun (WGS) entry which is preliminary data.</text>
</comment>
<keyword evidence="5" id="KW-0560">Oxidoreductase</keyword>
<name>A0A432Z977_9GAMM</name>
<keyword evidence="6 7" id="KW-0408">Iron</keyword>
<dbReference type="GO" id="GO:0046872">
    <property type="term" value="F:metal ion binding"/>
    <property type="evidence" value="ECO:0007669"/>
    <property type="project" value="UniProtKB-KW"/>
</dbReference>
<dbReference type="GO" id="GO:0020037">
    <property type="term" value="F:heme binding"/>
    <property type="evidence" value="ECO:0007669"/>
    <property type="project" value="InterPro"/>
</dbReference>
<evidence type="ECO:0000313" key="9">
    <source>
        <dbReference type="EMBL" id="RUO74458.1"/>
    </source>
</evidence>
<evidence type="ECO:0000256" key="6">
    <source>
        <dbReference type="ARBA" id="ARBA00023004"/>
    </source>
</evidence>
<evidence type="ECO:0000256" key="4">
    <source>
        <dbReference type="ARBA" id="ARBA00022729"/>
    </source>
</evidence>
<reference evidence="10" key="1">
    <citation type="journal article" date="2018" name="Front. Microbiol.">
        <title>Genome-Based Analysis Reveals the Taxonomy and Diversity of the Family Idiomarinaceae.</title>
        <authorList>
            <person name="Liu Y."/>
            <person name="Lai Q."/>
            <person name="Shao Z."/>
        </authorList>
    </citation>
    <scope>NUCLEOTIDE SEQUENCE [LARGE SCALE GENOMIC DNA]</scope>
    <source>
        <strain evidence="10">c121</strain>
    </source>
</reference>
<protein>
    <submittedName>
        <fullName evidence="9">Cytochrome-c peroxidase</fullName>
    </submittedName>
</protein>
<keyword evidence="2 7" id="KW-0349">Heme</keyword>
<dbReference type="Gene3D" id="1.10.760.10">
    <property type="entry name" value="Cytochrome c-like domain"/>
    <property type="match status" value="2"/>
</dbReference>
<evidence type="ECO:0000256" key="1">
    <source>
        <dbReference type="ARBA" id="ARBA00004196"/>
    </source>
</evidence>
<feature type="domain" description="Cytochrome c" evidence="8">
    <location>
        <begin position="234"/>
        <end position="369"/>
    </location>
</feature>
<dbReference type="PANTHER" id="PTHR30600">
    <property type="entry name" value="CYTOCHROME C PEROXIDASE-RELATED"/>
    <property type="match status" value="1"/>
</dbReference>
<accession>A0A432Z977</accession>
<evidence type="ECO:0000256" key="2">
    <source>
        <dbReference type="ARBA" id="ARBA00022617"/>
    </source>
</evidence>
<dbReference type="AlphaFoldDB" id="A0A432Z977"/>
<dbReference type="GO" id="GO:0030313">
    <property type="term" value="C:cell envelope"/>
    <property type="evidence" value="ECO:0007669"/>
    <property type="project" value="UniProtKB-SubCell"/>
</dbReference>
<gene>
    <name evidence="9" type="ORF">CWI80_03715</name>
</gene>
<feature type="domain" description="Cytochrome c" evidence="8">
    <location>
        <begin position="80"/>
        <end position="236"/>
    </location>
</feature>
<dbReference type="SUPFAM" id="SSF46626">
    <property type="entry name" value="Cytochrome c"/>
    <property type="match status" value="2"/>
</dbReference>
<comment type="subcellular location">
    <subcellularLocation>
        <location evidence="1">Cell envelope</location>
    </subcellularLocation>
</comment>
<keyword evidence="10" id="KW-1185">Reference proteome</keyword>
<sequence>MTGTKFKLTYMGILALPLLFHLLLVGGGALLSSAPHSAAASSDDPLWHWYLKPQQQWPERASGATADLAPLPVPPTQEPNAVALGERLFHDPALSGDGTVSCSSCHNSSTAFADQQRVSPGVEGRQGKRNAQSLLDVHLWQRLFWDNRAGSLEEQARGPLEDPNEMDSSIAHAVTYVRSNYEGYEQVDWWTLAAALAAYQRTLTLAGQPKNRLDQFLHAIAEHDYANARKRLSTQELEGLHLFRTKAGCLRCHNGPLLSDQQLHVTGLHYYGRTYEDLGAWEQQQHIGNLGAFRTPMLRDLMASRPWMHNGLFNNMKGIINFYRHGGARVTPPSSQLLPQPFPAVSDKLVPFELTHEEQDALLAFLQML</sequence>
<keyword evidence="9" id="KW-0575">Peroxidase</keyword>
<dbReference type="InterPro" id="IPR004852">
    <property type="entry name" value="Di-haem_cyt_c_peroxidsae"/>
</dbReference>
<evidence type="ECO:0000256" key="5">
    <source>
        <dbReference type="ARBA" id="ARBA00023002"/>
    </source>
</evidence>
<evidence type="ECO:0000256" key="3">
    <source>
        <dbReference type="ARBA" id="ARBA00022723"/>
    </source>
</evidence>
<dbReference type="EMBL" id="PIQE01000001">
    <property type="protein sequence ID" value="RUO74458.1"/>
    <property type="molecule type" value="Genomic_DNA"/>
</dbReference>
<evidence type="ECO:0000256" key="7">
    <source>
        <dbReference type="PROSITE-ProRule" id="PRU00433"/>
    </source>
</evidence>
<keyword evidence="4" id="KW-0732">Signal</keyword>
<dbReference type="RefSeq" id="WP_051207083.1">
    <property type="nucleotide sequence ID" value="NZ_PIQE01000001.1"/>
</dbReference>
<dbReference type="STRING" id="1122124.GCA_000423165_00655"/>
<evidence type="ECO:0000259" key="8">
    <source>
        <dbReference type="PROSITE" id="PS51007"/>
    </source>
</evidence>